<organism evidence="2 4">
    <name type="scientific">Leyella lascolaii</name>
    <dbReference type="NCBI Taxonomy" id="1776379"/>
    <lineage>
        <taxon>Bacteria</taxon>
        <taxon>Pseudomonadati</taxon>
        <taxon>Bacteroidota</taxon>
        <taxon>Bacteroidia</taxon>
        <taxon>Bacteroidales</taxon>
        <taxon>Prevotellaceae</taxon>
        <taxon>Leyella</taxon>
    </lineage>
</organism>
<dbReference type="InterPro" id="IPR023974">
    <property type="entry name" value="HxsD"/>
</dbReference>
<accession>A0AAW7JT11</accession>
<proteinExistence type="predicted"/>
<dbReference type="Proteomes" id="UP001167831">
    <property type="component" value="Unassembled WGS sequence"/>
</dbReference>
<reference evidence="2" key="1">
    <citation type="submission" date="2023-06" db="EMBL/GenBank/DDBJ databases">
        <authorList>
            <person name="Zeman M."/>
            <person name="Kubasova T."/>
            <person name="Jahodarova E."/>
            <person name="Nykrynova M."/>
            <person name="Rychlik I."/>
        </authorList>
    </citation>
    <scope>NUCLEOTIDE SEQUENCE</scope>
    <source>
        <strain evidence="2">ET15</strain>
        <strain evidence="1">ET37</strain>
    </source>
</reference>
<evidence type="ECO:0000313" key="1">
    <source>
        <dbReference type="EMBL" id="MDN0022175.1"/>
    </source>
</evidence>
<evidence type="ECO:0000313" key="4">
    <source>
        <dbReference type="Proteomes" id="UP001168478"/>
    </source>
</evidence>
<comment type="caution">
    <text evidence="2">The sequence shown here is derived from an EMBL/GenBank/DDBJ whole genome shotgun (WGS) entry which is preliminary data.</text>
</comment>
<dbReference type="EMBL" id="JAUEIF010000002">
    <property type="protein sequence ID" value="MDN0024432.1"/>
    <property type="molecule type" value="Genomic_DNA"/>
</dbReference>
<dbReference type="Proteomes" id="UP001168478">
    <property type="component" value="Unassembled WGS sequence"/>
</dbReference>
<keyword evidence="3" id="KW-1185">Reference proteome</keyword>
<dbReference type="AlphaFoldDB" id="A0AAW7JT11"/>
<reference evidence="2" key="2">
    <citation type="submission" date="2023-08" db="EMBL/GenBank/DDBJ databases">
        <title>Identification and characterization of horizontal gene transfer across gut microbiota members of farm animals based on homology search.</title>
        <authorList>
            <person name="Schwarzerova J."/>
            <person name="Nykrynova M."/>
            <person name="Jureckova K."/>
            <person name="Cejkova D."/>
            <person name="Rychlik I."/>
        </authorList>
    </citation>
    <scope>NUCLEOTIDE SEQUENCE</scope>
    <source>
        <strain evidence="2">ET15</strain>
        <strain evidence="1">ET37</strain>
    </source>
</reference>
<gene>
    <name evidence="2" type="primary">hxsD</name>
    <name evidence="1" type="ORF">QVN81_03930</name>
    <name evidence="2" type="ORF">QVN84_02670</name>
</gene>
<dbReference type="NCBIfam" id="TIGR03976">
    <property type="entry name" value="chp_LLNDYxLRE"/>
    <property type="match status" value="1"/>
</dbReference>
<evidence type="ECO:0000313" key="2">
    <source>
        <dbReference type="EMBL" id="MDN0024432.1"/>
    </source>
</evidence>
<sequence>MEIKVDRNIYSDACISKAIYALSDRYCIARSLDGTNEILYVRGIDESKEEKVKKDLLTTLNDYKLRQIIEDETHEIRTILYAKAFADFEDIELEDV</sequence>
<dbReference type="EMBL" id="JAUEIE010000002">
    <property type="protein sequence ID" value="MDN0022175.1"/>
    <property type="molecule type" value="Genomic_DNA"/>
</dbReference>
<name>A0AAW7JT11_9BACT</name>
<evidence type="ECO:0000313" key="3">
    <source>
        <dbReference type="Proteomes" id="UP001167831"/>
    </source>
</evidence>
<protein>
    <submittedName>
        <fullName evidence="2">His-Xaa-Ser system protein HxsD</fullName>
    </submittedName>
</protein>
<dbReference type="RefSeq" id="WP_273532157.1">
    <property type="nucleotide sequence ID" value="NZ_CALUKV010000019.1"/>
</dbReference>